<keyword evidence="2" id="KW-0238">DNA-binding</keyword>
<gene>
    <name evidence="2" type="ORF">LBBP_04292</name>
</gene>
<accession>A0A0E3AWE6</accession>
<evidence type="ECO:0000259" key="1">
    <source>
        <dbReference type="Pfam" id="PF13518"/>
    </source>
</evidence>
<evidence type="ECO:0000313" key="2">
    <source>
        <dbReference type="EMBL" id="ALO28406.1"/>
    </source>
</evidence>
<protein>
    <submittedName>
        <fullName evidence="2">DNA-binding helix-turn-helix protein</fullName>
    </submittedName>
</protein>
<dbReference type="Proteomes" id="UP000058857">
    <property type="component" value="Chromosome 2"/>
</dbReference>
<feature type="domain" description="Insertion element IS150 protein InsJ-like helix-turn-helix" evidence="1">
    <location>
        <begin position="3"/>
        <end position="40"/>
    </location>
</feature>
<dbReference type="GO" id="GO:0003677">
    <property type="term" value="F:DNA binding"/>
    <property type="evidence" value="ECO:0007669"/>
    <property type="project" value="UniProtKB-KW"/>
</dbReference>
<sequence length="95" mass="10716">MVGWSITDLCKEFGISRVTGYKYLSQYELFGIDELKGKPRILKGHPKTTKQNIVQLVVSARDRHPNWGVCKLLASLKGKFPKVKNWPSASTVGRI</sequence>
<evidence type="ECO:0000313" key="3">
    <source>
        <dbReference type="Proteomes" id="UP000058857"/>
    </source>
</evidence>
<dbReference type="PATRIC" id="fig|280505.15.peg.4179"/>
<name>A0A0E3AWE6_LEPBO</name>
<dbReference type="AlphaFoldDB" id="A0A0E3AWE6"/>
<reference evidence="2 3" key="1">
    <citation type="journal article" date="2015" name="PLoS Negl. Trop. Dis.">
        <title>Distribution of Plasmids in Distinct Leptospira Pathogenic Species.</title>
        <authorList>
            <person name="Wang Y."/>
            <person name="Zhuang X."/>
            <person name="Zhong Y."/>
            <person name="Zhang C."/>
            <person name="Zhang Y."/>
            <person name="Zeng L."/>
            <person name="Zhu Y."/>
            <person name="He P."/>
            <person name="Dong K."/>
            <person name="Pal U."/>
            <person name="Guo X."/>
            <person name="Qin J."/>
        </authorList>
    </citation>
    <scope>NUCLEOTIDE SEQUENCE [LARGE SCALE GENOMIC DNA]</scope>
    <source>
        <strain evidence="2 3">56604</strain>
    </source>
</reference>
<dbReference type="RefSeq" id="WP_032854617.1">
    <property type="nucleotide sequence ID" value="NZ_CP012030.1"/>
</dbReference>
<dbReference type="SUPFAM" id="SSF46689">
    <property type="entry name" value="Homeodomain-like"/>
    <property type="match status" value="1"/>
</dbReference>
<organism evidence="2">
    <name type="scientific">Leptospira borgpetersenii serovar Ballum</name>
    <dbReference type="NCBI Taxonomy" id="280505"/>
    <lineage>
        <taxon>Bacteria</taxon>
        <taxon>Pseudomonadati</taxon>
        <taxon>Spirochaetota</taxon>
        <taxon>Spirochaetia</taxon>
        <taxon>Leptospirales</taxon>
        <taxon>Leptospiraceae</taxon>
        <taxon>Leptospira</taxon>
    </lineage>
</organism>
<dbReference type="InterPro" id="IPR009057">
    <property type="entry name" value="Homeodomain-like_sf"/>
</dbReference>
<dbReference type="EMBL" id="CP012030">
    <property type="protein sequence ID" value="ALO28406.1"/>
    <property type="molecule type" value="Genomic_DNA"/>
</dbReference>
<proteinExistence type="predicted"/>
<dbReference type="Pfam" id="PF13518">
    <property type="entry name" value="HTH_28"/>
    <property type="match status" value="1"/>
</dbReference>
<dbReference type="InterPro" id="IPR055247">
    <property type="entry name" value="InsJ-like_HTH"/>
</dbReference>